<dbReference type="RefSeq" id="WP_095325979.1">
    <property type="nucleotide sequence ID" value="NZ_NPCC01000002.1"/>
</dbReference>
<evidence type="ECO:0000313" key="2">
    <source>
        <dbReference type="EMBL" id="PAE90911.1"/>
    </source>
</evidence>
<comment type="caution">
    <text evidence="2">The sequence shown here is derived from an EMBL/GenBank/DDBJ whole genome shotgun (WGS) entry which is preliminary data.</text>
</comment>
<name>A0A268P5F6_SHOCL</name>
<evidence type="ECO:0000256" key="1">
    <source>
        <dbReference type="SAM" id="MobiDB-lite"/>
    </source>
</evidence>
<dbReference type="EMBL" id="NPCC01000002">
    <property type="protein sequence ID" value="PAE90911.1"/>
    <property type="molecule type" value="Genomic_DNA"/>
</dbReference>
<dbReference type="Proteomes" id="UP000216207">
    <property type="component" value="Unassembled WGS sequence"/>
</dbReference>
<proteinExistence type="predicted"/>
<reference evidence="2 3" key="1">
    <citation type="submission" date="2017-07" db="EMBL/GenBank/DDBJ databases">
        <title>Isolation and whole genome analysis of endospore-forming bacteria from heroin.</title>
        <authorList>
            <person name="Kalinowski J."/>
            <person name="Ahrens B."/>
            <person name="Al-Dilaimi A."/>
            <person name="Winkler A."/>
            <person name="Wibberg D."/>
            <person name="Schleenbecker U."/>
            <person name="Ruckert C."/>
            <person name="Wolfel R."/>
            <person name="Grass G."/>
        </authorList>
    </citation>
    <scope>NUCLEOTIDE SEQUENCE [LARGE SCALE GENOMIC DNA]</scope>
    <source>
        <strain evidence="2 3">7539</strain>
    </source>
</reference>
<accession>A0A268P5F6</accession>
<feature type="region of interest" description="Disordered" evidence="1">
    <location>
        <begin position="54"/>
        <end position="94"/>
    </location>
</feature>
<evidence type="ECO:0000313" key="3">
    <source>
        <dbReference type="Proteomes" id="UP000216207"/>
    </source>
</evidence>
<dbReference type="Gene3D" id="1.10.8.200">
    <property type="entry name" value="Replisome organizer (g39p helicase loader/inhibitor protein)"/>
    <property type="match status" value="1"/>
</dbReference>
<protein>
    <submittedName>
        <fullName evidence="2">Uncharacterized protein</fullName>
    </submittedName>
</protein>
<organism evidence="2 3">
    <name type="scientific">Shouchella clausii</name>
    <name type="common">Alkalihalobacillus clausii</name>
    <dbReference type="NCBI Taxonomy" id="79880"/>
    <lineage>
        <taxon>Bacteria</taxon>
        <taxon>Bacillati</taxon>
        <taxon>Bacillota</taxon>
        <taxon>Bacilli</taxon>
        <taxon>Bacillales</taxon>
        <taxon>Bacillaceae</taxon>
        <taxon>Shouchella</taxon>
    </lineage>
</organism>
<sequence>MNRLELVQLLEQIDAAYPGKLKLSEKTVELWFRHLANQDYKRTLHKLDKHIERSPFPPSLHELRETERNEHNKSYLSKMDEWEARASGPPKRSR</sequence>
<dbReference type="InterPro" id="IPR036173">
    <property type="entry name" value="G39-like_N_sf"/>
</dbReference>
<gene>
    <name evidence="2" type="ORF">CHH72_00385</name>
</gene>
<dbReference type="SUPFAM" id="SSF89064">
    <property type="entry name" value="Replisome organizer (g39p helicase loader/inhibitor protein)"/>
    <property type="match status" value="1"/>
</dbReference>
<feature type="compositionally biased region" description="Basic and acidic residues" evidence="1">
    <location>
        <begin position="61"/>
        <end position="84"/>
    </location>
</feature>
<dbReference type="AlphaFoldDB" id="A0A268P5F6"/>